<keyword evidence="6" id="KW-0915">Sodium</keyword>
<dbReference type="Pfam" id="PF00858">
    <property type="entry name" value="ASC"/>
    <property type="match status" value="1"/>
</dbReference>
<protein>
    <submittedName>
        <fullName evidence="14">Ligand-gated sodium channel</fullName>
    </submittedName>
</protein>
<dbReference type="PANTHER" id="PTHR11690:SF248">
    <property type="entry name" value="PICKPOCKET 17, ISOFORM A"/>
    <property type="match status" value="1"/>
</dbReference>
<comment type="subcellular location">
    <subcellularLocation>
        <location evidence="1">Membrane</location>
        <topology evidence="1">Multi-pass membrane protein</topology>
    </subcellularLocation>
</comment>
<dbReference type="Gene3D" id="1.10.287.770">
    <property type="entry name" value="YojJ-like"/>
    <property type="match status" value="1"/>
</dbReference>
<keyword evidence="15" id="KW-1185">Reference proteome</keyword>
<keyword evidence="3 12" id="KW-0894">Sodium channel</keyword>
<dbReference type="AlphaFoldDB" id="A0A9W9ZSY2"/>
<keyword evidence="10 12" id="KW-0739">Sodium transport</keyword>
<evidence type="ECO:0000256" key="4">
    <source>
        <dbReference type="ARBA" id="ARBA00022692"/>
    </source>
</evidence>
<keyword evidence="7 12" id="KW-0406">Ion transport</keyword>
<dbReference type="PRINTS" id="PR01078">
    <property type="entry name" value="AMINACHANNEL"/>
</dbReference>
<keyword evidence="11 12" id="KW-0407">Ion channel</keyword>
<keyword evidence="2 12" id="KW-0813">Transport</keyword>
<organism evidence="14 15">
    <name type="scientific">Desmophyllum pertusum</name>
    <dbReference type="NCBI Taxonomy" id="174260"/>
    <lineage>
        <taxon>Eukaryota</taxon>
        <taxon>Metazoa</taxon>
        <taxon>Cnidaria</taxon>
        <taxon>Anthozoa</taxon>
        <taxon>Hexacorallia</taxon>
        <taxon>Scleractinia</taxon>
        <taxon>Caryophylliina</taxon>
        <taxon>Caryophylliidae</taxon>
        <taxon>Desmophyllum</taxon>
    </lineage>
</organism>
<evidence type="ECO:0000256" key="2">
    <source>
        <dbReference type="ARBA" id="ARBA00022448"/>
    </source>
</evidence>
<evidence type="ECO:0000256" key="7">
    <source>
        <dbReference type="ARBA" id="ARBA00023065"/>
    </source>
</evidence>
<evidence type="ECO:0000256" key="8">
    <source>
        <dbReference type="ARBA" id="ARBA00023136"/>
    </source>
</evidence>
<dbReference type="PANTHER" id="PTHR11690">
    <property type="entry name" value="AMILORIDE-SENSITIVE SODIUM CHANNEL-RELATED"/>
    <property type="match status" value="1"/>
</dbReference>
<evidence type="ECO:0000256" key="6">
    <source>
        <dbReference type="ARBA" id="ARBA00023053"/>
    </source>
</evidence>
<evidence type="ECO:0000256" key="11">
    <source>
        <dbReference type="ARBA" id="ARBA00023303"/>
    </source>
</evidence>
<dbReference type="Proteomes" id="UP001163046">
    <property type="component" value="Unassembled WGS sequence"/>
</dbReference>
<evidence type="ECO:0000313" key="15">
    <source>
        <dbReference type="Proteomes" id="UP001163046"/>
    </source>
</evidence>
<evidence type="ECO:0000256" key="9">
    <source>
        <dbReference type="ARBA" id="ARBA00023180"/>
    </source>
</evidence>
<evidence type="ECO:0000256" key="5">
    <source>
        <dbReference type="ARBA" id="ARBA00022989"/>
    </source>
</evidence>
<dbReference type="OrthoDB" id="5975929at2759"/>
<evidence type="ECO:0000256" key="10">
    <source>
        <dbReference type="ARBA" id="ARBA00023201"/>
    </source>
</evidence>
<dbReference type="Gene3D" id="1.10.287.820">
    <property type="entry name" value="Acid-sensing ion channel domain"/>
    <property type="match status" value="1"/>
</dbReference>
<feature type="transmembrane region" description="Helical" evidence="13">
    <location>
        <begin position="150"/>
        <end position="176"/>
    </location>
</feature>
<dbReference type="FunFam" id="1.10.287.770:FF:000001">
    <property type="entry name" value="Acid-sensing ion channel subunit 1"/>
    <property type="match status" value="1"/>
</dbReference>
<keyword evidence="5 13" id="KW-1133">Transmembrane helix</keyword>
<reference evidence="14" key="1">
    <citation type="submission" date="2023-01" db="EMBL/GenBank/DDBJ databases">
        <title>Genome assembly of the deep-sea coral Lophelia pertusa.</title>
        <authorList>
            <person name="Herrera S."/>
            <person name="Cordes E."/>
        </authorList>
    </citation>
    <scope>NUCLEOTIDE SEQUENCE</scope>
    <source>
        <strain evidence="14">USNM1676648</strain>
        <tissue evidence="14">Polyp</tissue>
    </source>
</reference>
<keyword evidence="8 13" id="KW-0472">Membrane</keyword>
<comment type="similarity">
    <text evidence="12">Belongs to the amiloride-sensitive sodium channel (TC 1.A.6) family.</text>
</comment>
<evidence type="ECO:0000313" key="14">
    <source>
        <dbReference type="EMBL" id="KAJ7385389.1"/>
    </source>
</evidence>
<dbReference type="EMBL" id="MU825881">
    <property type="protein sequence ID" value="KAJ7385389.1"/>
    <property type="molecule type" value="Genomic_DNA"/>
</dbReference>
<dbReference type="GO" id="GO:0005886">
    <property type="term" value="C:plasma membrane"/>
    <property type="evidence" value="ECO:0007669"/>
    <property type="project" value="TreeGrafter"/>
</dbReference>
<evidence type="ECO:0000256" key="1">
    <source>
        <dbReference type="ARBA" id="ARBA00004141"/>
    </source>
</evidence>
<comment type="caution">
    <text evidence="14">The sequence shown here is derived from an EMBL/GenBank/DDBJ whole genome shotgun (WGS) entry which is preliminary data.</text>
</comment>
<gene>
    <name evidence="14" type="primary">SCNN1B_6</name>
    <name evidence="14" type="ORF">OS493_016470</name>
</gene>
<sequence>MGVNYSTTACKKSCWAISQRQTCGCMEYKFPKTKDFPVCDTLNKTVEKCLRKVKNDFKQGKLNCSNSCPPPCRESTFKLTTSYSLWPTKSYEEYYKLELQKRTKEVDGNNNFRANVLKLNIFFEELNYEVISEELSYELANFVSDLGGTLGLWIGMSVLSFAEIFEFLLLMCYTLARKLKRRMNAKSSTIAVEMFAE</sequence>
<evidence type="ECO:0000256" key="12">
    <source>
        <dbReference type="RuleBase" id="RU000679"/>
    </source>
</evidence>
<accession>A0A9W9ZSY2</accession>
<evidence type="ECO:0000256" key="3">
    <source>
        <dbReference type="ARBA" id="ARBA00022461"/>
    </source>
</evidence>
<dbReference type="InterPro" id="IPR001873">
    <property type="entry name" value="ENaC"/>
</dbReference>
<keyword evidence="4 12" id="KW-0812">Transmembrane</keyword>
<keyword evidence="9" id="KW-0325">Glycoprotein</keyword>
<proteinExistence type="inferred from homology"/>
<evidence type="ECO:0000256" key="13">
    <source>
        <dbReference type="SAM" id="Phobius"/>
    </source>
</evidence>
<dbReference type="GO" id="GO:0015280">
    <property type="term" value="F:ligand-gated sodium channel activity"/>
    <property type="evidence" value="ECO:0007669"/>
    <property type="project" value="TreeGrafter"/>
</dbReference>
<name>A0A9W9ZSY2_9CNID</name>